<evidence type="ECO:0000313" key="2">
    <source>
        <dbReference type="Proteomes" id="UP001549207"/>
    </source>
</evidence>
<keyword evidence="1" id="KW-0547">Nucleotide-binding</keyword>
<protein>
    <submittedName>
        <fullName evidence="1">Zinc/manganese transport system ATP-binding protein</fullName>
    </submittedName>
</protein>
<keyword evidence="1" id="KW-0067">ATP-binding</keyword>
<dbReference type="EMBL" id="JBEPNJ010000004">
    <property type="protein sequence ID" value="MET3771662.1"/>
    <property type="molecule type" value="Genomic_DNA"/>
</dbReference>
<organism evidence="1 2">
    <name type="scientific">Arthrobacter nitrophenolicus</name>
    <dbReference type="NCBI Taxonomy" id="683150"/>
    <lineage>
        <taxon>Bacteria</taxon>
        <taxon>Bacillati</taxon>
        <taxon>Actinomycetota</taxon>
        <taxon>Actinomycetes</taxon>
        <taxon>Micrococcales</taxon>
        <taxon>Micrococcaceae</taxon>
        <taxon>Arthrobacter</taxon>
    </lineage>
</organism>
<reference evidence="1" key="1">
    <citation type="submission" date="2024-06" db="EMBL/GenBank/DDBJ databases">
        <title>Genomic Encyclopedia of Type Strains, Phase IV (KMG-IV): sequencing the most valuable type-strain genomes for metagenomic binning, comparative biology and taxonomic classification.</title>
        <authorList>
            <person name="Goeker M."/>
        </authorList>
    </citation>
    <scope>NUCLEOTIDE SEQUENCE</scope>
    <source>
        <strain evidence="1">SJCon</strain>
    </source>
</reference>
<accession>A0ACC6TD70</accession>
<evidence type="ECO:0000313" key="1">
    <source>
        <dbReference type="EMBL" id="MET3771662.1"/>
    </source>
</evidence>
<gene>
    <name evidence="1" type="ORF">ABIC98_001299</name>
</gene>
<comment type="caution">
    <text evidence="1">The sequence shown here is derived from an EMBL/GenBank/DDBJ whole genome shotgun (WGS) entry which is preliminary data.</text>
</comment>
<name>A0ACC6TD70_9MICC</name>
<keyword evidence="2" id="KW-1185">Reference proteome</keyword>
<dbReference type="Proteomes" id="UP001549207">
    <property type="component" value="Unassembled WGS sequence"/>
</dbReference>
<proteinExistence type="predicted"/>
<sequence>MQTLTLSGVGFAYPDRHVLEGVSLALAPGTHTVLTGRNGSGKSTLLAVAAGVLKPARGTVQAAARPAFVIQHTRTPETMPCTVRQAVEMGRWPHRNGLLPLRRTDRRKVSEAMERMGIADLAGRQLQELSGGQRQRTLIAQGLAQESGILILDEPTAGLDSRAHGLIRAAVQDELRRGVTVLESSHDAGDISRADRVVMLDGGRVTAASQADQRH</sequence>